<dbReference type="Gene3D" id="3.10.50.40">
    <property type="match status" value="1"/>
</dbReference>
<evidence type="ECO:0000256" key="6">
    <source>
        <dbReference type="SAM" id="MobiDB-lite"/>
    </source>
</evidence>
<accession>A0A068VB20</accession>
<dbReference type="InterPro" id="IPR001179">
    <property type="entry name" value="PPIase_FKBP_dom"/>
</dbReference>
<feature type="compositionally biased region" description="Acidic residues" evidence="6">
    <location>
        <begin position="179"/>
        <end position="193"/>
    </location>
</feature>
<evidence type="ECO:0000256" key="2">
    <source>
        <dbReference type="ARBA" id="ARBA00013194"/>
    </source>
</evidence>
<dbReference type="InParanoid" id="A0A068VB20"/>
<dbReference type="PANTHER" id="PTHR43811:SF48">
    <property type="entry name" value="PEPTIDYL-PROLYL CIS-TRANS ISOMERASE FKBP43"/>
    <property type="match status" value="1"/>
</dbReference>
<feature type="domain" description="PPIase FKBP-type" evidence="7">
    <location>
        <begin position="561"/>
        <end position="649"/>
    </location>
</feature>
<evidence type="ECO:0000313" key="9">
    <source>
        <dbReference type="Proteomes" id="UP000295252"/>
    </source>
</evidence>
<proteinExistence type="predicted"/>
<evidence type="ECO:0000256" key="3">
    <source>
        <dbReference type="ARBA" id="ARBA00023110"/>
    </source>
</evidence>
<dbReference type="PROSITE" id="PS50059">
    <property type="entry name" value="FKBP_PPIASE"/>
    <property type="match status" value="1"/>
</dbReference>
<evidence type="ECO:0000313" key="8">
    <source>
        <dbReference type="EMBL" id="CDP17772.1"/>
    </source>
</evidence>
<dbReference type="Pfam" id="PF17800">
    <property type="entry name" value="NPL"/>
    <property type="match status" value="1"/>
</dbReference>
<dbReference type="InterPro" id="IPR046357">
    <property type="entry name" value="PPIase_dom_sf"/>
</dbReference>
<feature type="compositionally biased region" description="Acidic residues" evidence="6">
    <location>
        <begin position="127"/>
        <end position="140"/>
    </location>
</feature>
<feature type="region of interest" description="Disordered" evidence="6">
    <location>
        <begin position="221"/>
        <end position="249"/>
    </location>
</feature>
<feature type="compositionally biased region" description="Polar residues" evidence="6">
    <location>
        <begin position="514"/>
        <end position="524"/>
    </location>
</feature>
<organism evidence="8 9">
    <name type="scientific">Coffea canephora</name>
    <name type="common">Robusta coffee</name>
    <dbReference type="NCBI Taxonomy" id="49390"/>
    <lineage>
        <taxon>Eukaryota</taxon>
        <taxon>Viridiplantae</taxon>
        <taxon>Streptophyta</taxon>
        <taxon>Embryophyta</taxon>
        <taxon>Tracheophyta</taxon>
        <taxon>Spermatophyta</taxon>
        <taxon>Magnoliopsida</taxon>
        <taxon>eudicotyledons</taxon>
        <taxon>Gunneridae</taxon>
        <taxon>Pentapetalae</taxon>
        <taxon>asterids</taxon>
        <taxon>lamiids</taxon>
        <taxon>Gentianales</taxon>
        <taxon>Rubiaceae</taxon>
        <taxon>Ixoroideae</taxon>
        <taxon>Gardenieae complex</taxon>
        <taxon>Bertiereae - Coffeeae clade</taxon>
        <taxon>Coffeeae</taxon>
        <taxon>Coffea</taxon>
    </lineage>
</organism>
<feature type="region of interest" description="Disordered" evidence="6">
    <location>
        <begin position="336"/>
        <end position="533"/>
    </location>
</feature>
<dbReference type="SUPFAM" id="SSF54534">
    <property type="entry name" value="FKBP-like"/>
    <property type="match status" value="1"/>
</dbReference>
<comment type="catalytic activity">
    <reaction evidence="1 5">
        <text>[protein]-peptidylproline (omega=180) = [protein]-peptidylproline (omega=0)</text>
        <dbReference type="Rhea" id="RHEA:16237"/>
        <dbReference type="Rhea" id="RHEA-COMP:10747"/>
        <dbReference type="Rhea" id="RHEA-COMP:10748"/>
        <dbReference type="ChEBI" id="CHEBI:83833"/>
        <dbReference type="ChEBI" id="CHEBI:83834"/>
        <dbReference type="EC" id="5.2.1.8"/>
    </reaction>
</comment>
<dbReference type="OMA" id="LGVDDGM"/>
<reference evidence="9" key="1">
    <citation type="journal article" date="2014" name="Science">
        <title>The coffee genome provides insight into the convergent evolution of caffeine biosynthesis.</title>
        <authorList>
            <person name="Denoeud F."/>
            <person name="Carretero-Paulet L."/>
            <person name="Dereeper A."/>
            <person name="Droc G."/>
            <person name="Guyot R."/>
            <person name="Pietrella M."/>
            <person name="Zheng C."/>
            <person name="Alberti A."/>
            <person name="Anthony F."/>
            <person name="Aprea G."/>
            <person name="Aury J.M."/>
            <person name="Bento P."/>
            <person name="Bernard M."/>
            <person name="Bocs S."/>
            <person name="Campa C."/>
            <person name="Cenci A."/>
            <person name="Combes M.C."/>
            <person name="Crouzillat D."/>
            <person name="Da Silva C."/>
            <person name="Daddiego L."/>
            <person name="De Bellis F."/>
            <person name="Dussert S."/>
            <person name="Garsmeur O."/>
            <person name="Gayraud T."/>
            <person name="Guignon V."/>
            <person name="Jahn K."/>
            <person name="Jamilloux V."/>
            <person name="Joet T."/>
            <person name="Labadie K."/>
            <person name="Lan T."/>
            <person name="Leclercq J."/>
            <person name="Lepelley M."/>
            <person name="Leroy T."/>
            <person name="Li L.T."/>
            <person name="Librado P."/>
            <person name="Lopez L."/>
            <person name="Munoz A."/>
            <person name="Noel B."/>
            <person name="Pallavicini A."/>
            <person name="Perrotta G."/>
            <person name="Poncet V."/>
            <person name="Pot D."/>
            <person name="Priyono X."/>
            <person name="Rigoreau M."/>
            <person name="Rouard M."/>
            <person name="Rozas J."/>
            <person name="Tranchant-Dubreuil C."/>
            <person name="VanBuren R."/>
            <person name="Zhang Q."/>
            <person name="Andrade A.C."/>
            <person name="Argout X."/>
            <person name="Bertrand B."/>
            <person name="de Kochko A."/>
            <person name="Graziosi G."/>
            <person name="Henry R.J."/>
            <person name="Jayarama X."/>
            <person name="Ming R."/>
            <person name="Nagai C."/>
            <person name="Rounsley S."/>
            <person name="Sankoff D."/>
            <person name="Giuliano G."/>
            <person name="Albert V.A."/>
            <person name="Wincker P."/>
            <person name="Lashermes P."/>
        </authorList>
    </citation>
    <scope>NUCLEOTIDE SEQUENCE [LARGE SCALE GENOMIC DNA]</scope>
    <source>
        <strain evidence="9">cv. DH200-94</strain>
    </source>
</reference>
<evidence type="ECO:0000256" key="5">
    <source>
        <dbReference type="PROSITE-ProRule" id="PRU00277"/>
    </source>
</evidence>
<dbReference type="PhylomeDB" id="A0A068VB20"/>
<protein>
    <recommendedName>
        <fullName evidence="2 5">peptidylprolyl isomerase</fullName>
        <ecNumber evidence="2 5">5.2.1.8</ecNumber>
    </recommendedName>
</protein>
<dbReference type="Gramene" id="CDP17772">
    <property type="protein sequence ID" value="CDP17772"/>
    <property type="gene ID" value="GSCOC_T00003888001"/>
</dbReference>
<feature type="region of interest" description="Disordered" evidence="6">
    <location>
        <begin position="179"/>
        <end position="200"/>
    </location>
</feature>
<keyword evidence="9" id="KW-1185">Reference proteome</keyword>
<evidence type="ECO:0000259" key="7">
    <source>
        <dbReference type="PROSITE" id="PS50059"/>
    </source>
</evidence>
<dbReference type="Pfam" id="PF00254">
    <property type="entry name" value="FKBP_C"/>
    <property type="match status" value="1"/>
</dbReference>
<keyword evidence="3 5" id="KW-0697">Rotamase</keyword>
<dbReference type="GO" id="GO:0003755">
    <property type="term" value="F:peptidyl-prolyl cis-trans isomerase activity"/>
    <property type="evidence" value="ECO:0007669"/>
    <property type="project" value="UniProtKB-KW"/>
</dbReference>
<gene>
    <name evidence="8" type="ORF">GSCOC_T00003888001</name>
</gene>
<dbReference type="Proteomes" id="UP000295252">
    <property type="component" value="Chromosome IV"/>
</dbReference>
<dbReference type="Gene3D" id="2.60.120.340">
    <property type="entry name" value="Nucleoplasmin core domain"/>
    <property type="match status" value="1"/>
</dbReference>
<dbReference type="EC" id="5.2.1.8" evidence="2 5"/>
<dbReference type="EMBL" id="HG739264">
    <property type="protein sequence ID" value="CDP17772.1"/>
    <property type="molecule type" value="Genomic_DNA"/>
</dbReference>
<evidence type="ECO:0000256" key="4">
    <source>
        <dbReference type="ARBA" id="ARBA00023235"/>
    </source>
</evidence>
<dbReference type="STRING" id="49390.A0A068VB20"/>
<feature type="region of interest" description="Disordered" evidence="6">
    <location>
        <begin position="117"/>
        <end position="154"/>
    </location>
</feature>
<dbReference type="OrthoDB" id="1902587at2759"/>
<keyword evidence="4 5" id="KW-0413">Isomerase</keyword>
<dbReference type="InterPro" id="IPR041232">
    <property type="entry name" value="NPL"/>
</dbReference>
<sequence>MAFWGIEVKPGKPVTHSFDKVRRRLRISQATLGIGSAITKSLVQCNVGNKSPVFLCALLPDKTESCHLDLEFEEADDVVFSVIGPRSVYLTGYYVSNDQHPALNSDTESYGEDIANTETEESGLRSDEDEYEDSFIDDSDPVLSPPSPDGVVKEMDDVKEMRERKGSKRLQGKKFVIIDSDDETTSQESEDDDNHLISASKNNMVAKDKVTVETIAEPADCGASGHVSKEKADPVTMPKEPKRKTLPCNASFPADEVKLDKEMEPKEIRCLSQEAETFEDNSVNPIDSPVHQVHANLAKVDDASGSLHASKKEDKRQAISFSSRAVSDFHSVYVNTTSELAPVNNKKSKRKRKEQADGDKIIEGSNSNHKMSLKEDKVMQAVAETDNKEQDLPMPNESNQEPTINGKIDLDGPSSLPHPEKDQPSKKRRKKGSIKERSDGSNDATSKKILVDDQLKENLLKDEKIVSDLPATTSEDKKQTADEGTNFDFAAEGNQLEKPKKKKKKAKTVDNKENMNVSGSLLSENESREPSKSCQVRTLSNGLVIEQLALGKQEGKIAAIGKKVKVYYTGMLKESGHVFDSNVGNSPYKFRLGDEAIIGGWNIGLEGMHVGDKRRLIIPPALGYGSKGAGENVPPNSWLVYDVELAGVR</sequence>
<dbReference type="PANTHER" id="PTHR43811">
    <property type="entry name" value="FKBP-TYPE PEPTIDYL-PROLYL CIS-TRANS ISOMERASE FKPA"/>
    <property type="match status" value="1"/>
</dbReference>
<evidence type="ECO:0000256" key="1">
    <source>
        <dbReference type="ARBA" id="ARBA00000971"/>
    </source>
</evidence>
<dbReference type="FunCoup" id="A0A068VB20">
    <property type="interactions" value="380"/>
</dbReference>
<dbReference type="AlphaFoldDB" id="A0A068VB20"/>
<feature type="compositionally biased region" description="Basic and acidic residues" evidence="6">
    <location>
        <begin position="433"/>
        <end position="466"/>
    </location>
</feature>
<name>A0A068VB20_COFCA</name>